<reference evidence="2 3" key="1">
    <citation type="submission" date="2018-08" db="EMBL/GenBank/DDBJ databases">
        <title>Henriciella mobilis sp. nov., isolated from seawater.</title>
        <authorList>
            <person name="Cheng H."/>
            <person name="Wu Y.-H."/>
            <person name="Xu X.-W."/>
            <person name="Guo L.-L."/>
        </authorList>
    </citation>
    <scope>NUCLEOTIDE SEQUENCE [LARGE SCALE GENOMIC DNA]</scope>
    <source>
        <strain evidence="2 3">JN25</strain>
    </source>
</reference>
<sequence>MLTACAREMREGAMTNRTIIRGAMLASGLGLAAACTTAPAGPAFDGEAEAAEIDQLRADFMAAMAAQDFAALGALSHPDFQQTVPGGPAHLEMLAAAGNAPFPPGYQLDITPKELVIINEDWAYEYGTTVQSYLPEGASERVEIPNTYLLILKKHKGQWTPYREVASALPPPGGWPTAD</sequence>
<dbReference type="Gene3D" id="3.10.450.50">
    <property type="match status" value="1"/>
</dbReference>
<dbReference type="Pfam" id="PF14534">
    <property type="entry name" value="DUF4440"/>
    <property type="match status" value="1"/>
</dbReference>
<accession>A0A399R5X5</accession>
<evidence type="ECO:0000313" key="2">
    <source>
        <dbReference type="EMBL" id="RIJ26738.1"/>
    </source>
</evidence>
<dbReference type="EMBL" id="QWFX01000016">
    <property type="protein sequence ID" value="RIJ26738.1"/>
    <property type="molecule type" value="Genomic_DNA"/>
</dbReference>
<name>A0A399R5X5_9PROT</name>
<comment type="caution">
    <text evidence="2">The sequence shown here is derived from an EMBL/GenBank/DDBJ whole genome shotgun (WGS) entry which is preliminary data.</text>
</comment>
<dbReference type="AlphaFoldDB" id="A0A399R5X5"/>
<feature type="domain" description="DUF4440" evidence="1">
    <location>
        <begin position="53"/>
        <end position="159"/>
    </location>
</feature>
<dbReference type="SUPFAM" id="SSF54427">
    <property type="entry name" value="NTF2-like"/>
    <property type="match status" value="1"/>
</dbReference>
<protein>
    <submittedName>
        <fullName evidence="2">DUF4440 domain-containing protein</fullName>
    </submittedName>
</protein>
<organism evidence="2 3">
    <name type="scientific">Henriciella mobilis</name>
    <dbReference type="NCBI Taxonomy" id="2305467"/>
    <lineage>
        <taxon>Bacteria</taxon>
        <taxon>Pseudomonadati</taxon>
        <taxon>Pseudomonadota</taxon>
        <taxon>Alphaproteobacteria</taxon>
        <taxon>Hyphomonadales</taxon>
        <taxon>Hyphomonadaceae</taxon>
        <taxon>Henriciella</taxon>
    </lineage>
</organism>
<dbReference type="Proteomes" id="UP000266385">
    <property type="component" value="Unassembled WGS sequence"/>
</dbReference>
<gene>
    <name evidence="2" type="ORF">D1223_17495</name>
</gene>
<dbReference type="InterPro" id="IPR032710">
    <property type="entry name" value="NTF2-like_dom_sf"/>
</dbReference>
<proteinExistence type="predicted"/>
<dbReference type="InterPro" id="IPR027843">
    <property type="entry name" value="DUF4440"/>
</dbReference>
<evidence type="ECO:0000313" key="3">
    <source>
        <dbReference type="Proteomes" id="UP000266385"/>
    </source>
</evidence>
<dbReference type="PROSITE" id="PS51257">
    <property type="entry name" value="PROKAR_LIPOPROTEIN"/>
    <property type="match status" value="1"/>
</dbReference>
<keyword evidence="3" id="KW-1185">Reference proteome</keyword>
<evidence type="ECO:0000259" key="1">
    <source>
        <dbReference type="Pfam" id="PF14534"/>
    </source>
</evidence>